<feature type="transmembrane region" description="Helical" evidence="1">
    <location>
        <begin position="65"/>
        <end position="89"/>
    </location>
</feature>
<name>A0A327Z9J3_9ACTN</name>
<comment type="caution">
    <text evidence="2">The sequence shown here is derived from an EMBL/GenBank/DDBJ whole genome shotgun (WGS) entry which is preliminary data.</text>
</comment>
<keyword evidence="1" id="KW-1133">Transmembrane helix</keyword>
<dbReference type="AlphaFoldDB" id="A0A327Z9J3"/>
<evidence type="ECO:0000313" key="2">
    <source>
        <dbReference type="EMBL" id="RAK35606.1"/>
    </source>
</evidence>
<proteinExistence type="predicted"/>
<dbReference type="Proteomes" id="UP000249341">
    <property type="component" value="Unassembled WGS sequence"/>
</dbReference>
<feature type="transmembrane region" description="Helical" evidence="1">
    <location>
        <begin position="39"/>
        <end position="59"/>
    </location>
</feature>
<dbReference type="RefSeq" id="WP_111650630.1">
    <property type="nucleotide sequence ID" value="NZ_JACHWI010000006.1"/>
</dbReference>
<feature type="transmembrane region" description="Helical" evidence="1">
    <location>
        <begin position="6"/>
        <end position="27"/>
    </location>
</feature>
<sequence length="206" mass="20893">MKRSVGPAATAVSGTGVLIIGLCLITADRLNQSSLSRTLAVLAVALAAVSVVVALGASVRQFLGTLIGAAALSILAVAFGTAAALIVVLRPAAGVHSDKPEMTLAVNGGAGETSVSVLLDLPGLRPHSLVDATLKGITYDAVQADLVHVVATADDDGFAQVTLAVTDSGQFRNLMVKAEMTGRTCSVTVPLENRISPDTGLTCRSY</sequence>
<dbReference type="EMBL" id="QLMJ01000009">
    <property type="protein sequence ID" value="RAK35606.1"/>
    <property type="molecule type" value="Genomic_DNA"/>
</dbReference>
<protein>
    <submittedName>
        <fullName evidence="2">Uncharacterized protein</fullName>
    </submittedName>
</protein>
<gene>
    <name evidence="2" type="ORF">B0I29_10979</name>
</gene>
<reference evidence="2 3" key="1">
    <citation type="submission" date="2018-06" db="EMBL/GenBank/DDBJ databases">
        <title>Genomic Encyclopedia of Type Strains, Phase III (KMG-III): the genomes of soil and plant-associated and newly described type strains.</title>
        <authorList>
            <person name="Whitman W."/>
        </authorList>
    </citation>
    <scope>NUCLEOTIDE SEQUENCE [LARGE SCALE GENOMIC DNA]</scope>
    <source>
        <strain evidence="2 3">CGMCC 4.7090</strain>
    </source>
</reference>
<keyword evidence="1" id="KW-0812">Transmembrane</keyword>
<evidence type="ECO:0000256" key="1">
    <source>
        <dbReference type="SAM" id="Phobius"/>
    </source>
</evidence>
<organism evidence="2 3">
    <name type="scientific">Actinoplanes lutulentus</name>
    <dbReference type="NCBI Taxonomy" id="1287878"/>
    <lineage>
        <taxon>Bacteria</taxon>
        <taxon>Bacillati</taxon>
        <taxon>Actinomycetota</taxon>
        <taxon>Actinomycetes</taxon>
        <taxon>Micromonosporales</taxon>
        <taxon>Micromonosporaceae</taxon>
        <taxon>Actinoplanes</taxon>
    </lineage>
</organism>
<keyword evidence="1" id="KW-0472">Membrane</keyword>
<accession>A0A327Z9J3</accession>
<evidence type="ECO:0000313" key="3">
    <source>
        <dbReference type="Proteomes" id="UP000249341"/>
    </source>
</evidence>
<keyword evidence="3" id="KW-1185">Reference proteome</keyword>
<dbReference type="OrthoDB" id="9860273at2"/>